<dbReference type="EMBL" id="CAJHOF010000017">
    <property type="protein sequence ID" value="CAD7289505.1"/>
    <property type="molecule type" value="Genomic_DNA"/>
</dbReference>
<protein>
    <recommendedName>
        <fullName evidence="5">Lipoprotein</fullName>
    </recommendedName>
</protein>
<organism evidence="3 4">
    <name type="scientific">Campylobacter majalis</name>
    <dbReference type="NCBI Taxonomy" id="2790656"/>
    <lineage>
        <taxon>Bacteria</taxon>
        <taxon>Pseudomonadati</taxon>
        <taxon>Campylobacterota</taxon>
        <taxon>Epsilonproteobacteria</taxon>
        <taxon>Campylobacterales</taxon>
        <taxon>Campylobacteraceae</taxon>
        <taxon>Campylobacter</taxon>
    </lineage>
</organism>
<accession>A0ABM8Q940</accession>
<evidence type="ECO:0000256" key="2">
    <source>
        <dbReference type="SAM" id="SignalP"/>
    </source>
</evidence>
<keyword evidence="2" id="KW-0732">Signal</keyword>
<keyword evidence="4" id="KW-1185">Reference proteome</keyword>
<proteinExistence type="predicted"/>
<evidence type="ECO:0000256" key="1">
    <source>
        <dbReference type="SAM" id="Coils"/>
    </source>
</evidence>
<evidence type="ECO:0000313" key="3">
    <source>
        <dbReference type="EMBL" id="CAD7289505.1"/>
    </source>
</evidence>
<dbReference type="Proteomes" id="UP000789803">
    <property type="component" value="Unassembled WGS sequence"/>
</dbReference>
<evidence type="ECO:0008006" key="5">
    <source>
        <dbReference type="Google" id="ProtNLM"/>
    </source>
</evidence>
<reference evidence="3 4" key="1">
    <citation type="submission" date="2020-11" db="EMBL/GenBank/DDBJ databases">
        <authorList>
            <person name="Peeters C."/>
        </authorList>
    </citation>
    <scope>NUCLEOTIDE SEQUENCE [LARGE SCALE GENOMIC DNA]</scope>
    <source>
        <strain evidence="3 4">LMG 7974</strain>
    </source>
</reference>
<feature type="coiled-coil region" evidence="1">
    <location>
        <begin position="63"/>
        <end position="91"/>
    </location>
</feature>
<keyword evidence="1" id="KW-0175">Coiled coil</keyword>
<sequence length="111" mass="12367">MKKIFITLVFLTLFGIDLFACSGCTDSAIAPVESAEAIAKYNQEESQIAKQISQIKSYFDKAIAQVEEQNLKENENLNALAKNKALKEQKEGFIIKTQNQIQGIINNIEGQ</sequence>
<name>A0ABM8Q940_9BACT</name>
<gene>
    <name evidence="3" type="ORF">LMG7974_01582</name>
</gene>
<feature type="chain" id="PRO_5046694102" description="Lipoprotein" evidence="2">
    <location>
        <begin position="23"/>
        <end position="111"/>
    </location>
</feature>
<dbReference type="RefSeq" id="WP_229933362.1">
    <property type="nucleotide sequence ID" value="NZ_CAJHOF010000017.1"/>
</dbReference>
<evidence type="ECO:0000313" key="4">
    <source>
        <dbReference type="Proteomes" id="UP000789803"/>
    </source>
</evidence>
<comment type="caution">
    <text evidence="3">The sequence shown here is derived from an EMBL/GenBank/DDBJ whole genome shotgun (WGS) entry which is preliminary data.</text>
</comment>
<feature type="signal peptide" evidence="2">
    <location>
        <begin position="1"/>
        <end position="22"/>
    </location>
</feature>